<organism evidence="3 4">
    <name type="scientific">Leptotrombidium deliense</name>
    <dbReference type="NCBI Taxonomy" id="299467"/>
    <lineage>
        <taxon>Eukaryota</taxon>
        <taxon>Metazoa</taxon>
        <taxon>Ecdysozoa</taxon>
        <taxon>Arthropoda</taxon>
        <taxon>Chelicerata</taxon>
        <taxon>Arachnida</taxon>
        <taxon>Acari</taxon>
        <taxon>Acariformes</taxon>
        <taxon>Trombidiformes</taxon>
        <taxon>Prostigmata</taxon>
        <taxon>Anystina</taxon>
        <taxon>Parasitengona</taxon>
        <taxon>Trombiculoidea</taxon>
        <taxon>Trombiculidae</taxon>
        <taxon>Leptotrombidium</taxon>
    </lineage>
</organism>
<evidence type="ECO:0000259" key="2">
    <source>
        <dbReference type="Pfam" id="PF01425"/>
    </source>
</evidence>
<evidence type="ECO:0000313" key="3">
    <source>
        <dbReference type="EMBL" id="RWS21414.1"/>
    </source>
</evidence>
<dbReference type="STRING" id="299467.A0A443S1P6"/>
<dbReference type="PANTHER" id="PTHR43372:SF3">
    <property type="entry name" value="AT07710P-RELATED"/>
    <property type="match status" value="1"/>
</dbReference>
<evidence type="ECO:0000256" key="1">
    <source>
        <dbReference type="ARBA" id="ARBA00009199"/>
    </source>
</evidence>
<dbReference type="GO" id="GO:0012505">
    <property type="term" value="C:endomembrane system"/>
    <property type="evidence" value="ECO:0007669"/>
    <property type="project" value="TreeGrafter"/>
</dbReference>
<dbReference type="AlphaFoldDB" id="A0A443S1P6"/>
<keyword evidence="3" id="KW-0378">Hydrolase</keyword>
<dbReference type="InterPro" id="IPR023631">
    <property type="entry name" value="Amidase_dom"/>
</dbReference>
<reference evidence="3 4" key="1">
    <citation type="journal article" date="2018" name="Gigascience">
        <title>Genomes of trombidid mites reveal novel predicted allergens and laterally-transferred genes associated with secondary metabolism.</title>
        <authorList>
            <person name="Dong X."/>
            <person name="Chaisiri K."/>
            <person name="Xia D."/>
            <person name="Armstrong S.D."/>
            <person name="Fang Y."/>
            <person name="Donnelly M.J."/>
            <person name="Kadowaki T."/>
            <person name="McGarry J.W."/>
            <person name="Darby A.C."/>
            <person name="Makepeace B.L."/>
        </authorList>
    </citation>
    <scope>NUCLEOTIDE SEQUENCE [LARGE SCALE GENOMIC DNA]</scope>
    <source>
        <strain evidence="3">UoL-UT</strain>
    </source>
</reference>
<sequence length="359" mass="39485">AIPIALTNVPELVLWWDSDNLIYGRGNNPYDLSRITGGSSGGEAALIAAYGSVVGVGSDIGGSIRIPSMCCGVFGHKTSPGVIPTDAMYPPPCNGWKPYLSFGPLCRYTCDIIPMIKAMAGSKADQLKLDEPVDLRKIKIYFMHDDTGNPLNSPVDPEITESMNAALKHFENKYGVETVRLDFKEMMNAFEYWIFSLKSGDSYTLTSELNLRRSKINPVIELLKSLVNYSNHTRTLLVLACLELFSPDDNSKYSTQVLKEADNLKHKFLQVLGNNGVFFYPTLPIPAVKHKTTIFNGFNCSYAMVFNILGFPATHCPTGLSKKNIPIGFQVVAAPFNDRLTIAVASELEKLLGGWVTPT</sequence>
<comment type="caution">
    <text evidence="3">The sequence shown here is derived from an EMBL/GenBank/DDBJ whole genome shotgun (WGS) entry which is preliminary data.</text>
</comment>
<dbReference type="VEuPathDB" id="VectorBase:LDEU010626"/>
<dbReference type="GO" id="GO:0016787">
    <property type="term" value="F:hydrolase activity"/>
    <property type="evidence" value="ECO:0007669"/>
    <property type="project" value="UniProtKB-KW"/>
</dbReference>
<dbReference type="SUPFAM" id="SSF75304">
    <property type="entry name" value="Amidase signature (AS) enzymes"/>
    <property type="match status" value="1"/>
</dbReference>
<dbReference type="Proteomes" id="UP000288716">
    <property type="component" value="Unassembled WGS sequence"/>
</dbReference>
<evidence type="ECO:0000313" key="4">
    <source>
        <dbReference type="Proteomes" id="UP000288716"/>
    </source>
</evidence>
<dbReference type="Gene3D" id="3.90.1300.10">
    <property type="entry name" value="Amidase signature (AS) domain"/>
    <property type="match status" value="1"/>
</dbReference>
<dbReference type="InterPro" id="IPR020556">
    <property type="entry name" value="Amidase_CS"/>
</dbReference>
<keyword evidence="4" id="KW-1185">Reference proteome</keyword>
<accession>A0A443S1P6</accession>
<dbReference type="EMBL" id="NCKV01012321">
    <property type="protein sequence ID" value="RWS21414.1"/>
    <property type="molecule type" value="Genomic_DNA"/>
</dbReference>
<dbReference type="OrthoDB" id="6428749at2759"/>
<dbReference type="PROSITE" id="PS00571">
    <property type="entry name" value="AMIDASES"/>
    <property type="match status" value="1"/>
</dbReference>
<feature type="non-terminal residue" evidence="3">
    <location>
        <position position="1"/>
    </location>
</feature>
<dbReference type="InterPro" id="IPR052739">
    <property type="entry name" value="FAAH2"/>
</dbReference>
<dbReference type="Pfam" id="PF01425">
    <property type="entry name" value="Amidase"/>
    <property type="match status" value="1"/>
</dbReference>
<gene>
    <name evidence="3" type="ORF">B4U80_05475</name>
</gene>
<feature type="domain" description="Amidase" evidence="2">
    <location>
        <begin position="1"/>
        <end position="340"/>
    </location>
</feature>
<comment type="similarity">
    <text evidence="1">Belongs to the amidase family.</text>
</comment>
<proteinExistence type="inferred from homology"/>
<dbReference type="PANTHER" id="PTHR43372">
    <property type="entry name" value="FATTY-ACID AMIDE HYDROLASE"/>
    <property type="match status" value="1"/>
</dbReference>
<dbReference type="InterPro" id="IPR036928">
    <property type="entry name" value="AS_sf"/>
</dbReference>
<protein>
    <submittedName>
        <fullName evidence="3">Fatty-acid amide hydrolase 2-like protein</fullName>
    </submittedName>
</protein>
<name>A0A443S1P6_9ACAR</name>